<feature type="domain" description="Laminin G" evidence="6">
    <location>
        <begin position="1076"/>
        <end position="1214"/>
    </location>
</feature>
<dbReference type="InterPro" id="IPR031325">
    <property type="entry name" value="RHS_repeat"/>
</dbReference>
<feature type="region of interest" description="Disordered" evidence="4">
    <location>
        <begin position="1847"/>
        <end position="1873"/>
    </location>
</feature>
<dbReference type="InterPro" id="IPR001791">
    <property type="entry name" value="Laminin_G"/>
</dbReference>
<dbReference type="Pfam" id="PF25023">
    <property type="entry name" value="TEN_YD-shell"/>
    <property type="match status" value="1"/>
</dbReference>
<feature type="compositionally biased region" description="Low complexity" evidence="4">
    <location>
        <begin position="2498"/>
        <end position="2511"/>
    </location>
</feature>
<feature type="region of interest" description="Disordered" evidence="4">
    <location>
        <begin position="2497"/>
        <end position="2518"/>
    </location>
</feature>
<evidence type="ECO:0000259" key="7">
    <source>
        <dbReference type="SMART" id="SM00560"/>
    </source>
</evidence>
<dbReference type="NCBIfam" id="TIGR01643">
    <property type="entry name" value="YD_repeat_2x"/>
    <property type="match status" value="4"/>
</dbReference>
<dbReference type="KEGG" id="sfa:Sfla_1267"/>
<keyword evidence="2" id="KW-0677">Repeat</keyword>
<dbReference type="Gene3D" id="2.180.10.10">
    <property type="entry name" value="RHS repeat-associated core"/>
    <property type="match status" value="4"/>
</dbReference>
<evidence type="ECO:0000313" key="9">
    <source>
        <dbReference type="Proteomes" id="UP000002066"/>
    </source>
</evidence>
<feature type="compositionally biased region" description="Basic and acidic residues" evidence="4">
    <location>
        <begin position="117"/>
        <end position="133"/>
    </location>
</feature>
<evidence type="ECO:0000259" key="6">
    <source>
        <dbReference type="SMART" id="SM00282"/>
    </source>
</evidence>
<evidence type="ECO:0000256" key="4">
    <source>
        <dbReference type="SAM" id="MobiDB-lite"/>
    </source>
</evidence>
<dbReference type="InterPro" id="IPR013783">
    <property type="entry name" value="Ig-like_fold"/>
</dbReference>
<evidence type="ECO:0000256" key="1">
    <source>
        <dbReference type="ARBA" id="ARBA00022729"/>
    </source>
</evidence>
<dbReference type="NCBIfam" id="NF033679">
    <property type="entry name" value="DNRLRE_dom"/>
    <property type="match status" value="1"/>
</dbReference>
<dbReference type="CDD" id="cd00110">
    <property type="entry name" value="LamG"/>
    <property type="match status" value="1"/>
</dbReference>
<feature type="region of interest" description="Disordered" evidence="4">
    <location>
        <begin position="3310"/>
        <end position="3360"/>
    </location>
</feature>
<dbReference type="InterPro" id="IPR006530">
    <property type="entry name" value="YD"/>
</dbReference>
<keyword evidence="3" id="KW-1015">Disulfide bond</keyword>
<dbReference type="InterPro" id="IPR050708">
    <property type="entry name" value="T6SS_VgrG/RHS"/>
</dbReference>
<dbReference type="Proteomes" id="UP000002066">
    <property type="component" value="Chromosome"/>
</dbReference>
<dbReference type="Gene3D" id="2.60.120.200">
    <property type="match status" value="3"/>
</dbReference>
<dbReference type="SMART" id="SM00282">
    <property type="entry name" value="LamG"/>
    <property type="match status" value="3"/>
</dbReference>
<feature type="compositionally biased region" description="Low complexity" evidence="4">
    <location>
        <begin position="2248"/>
        <end position="2260"/>
    </location>
</feature>
<reference evidence="8 9" key="1">
    <citation type="submission" date="2011-01" db="EMBL/GenBank/DDBJ databases">
        <title>Complete sequence of chromosome of Streptomyces flavogriseus ATCC 33331.</title>
        <authorList>
            <consortium name="US DOE Joint Genome Institute"/>
            <person name="Lucas S."/>
            <person name="Copeland A."/>
            <person name="Lapidus A."/>
            <person name="Cheng J.-F."/>
            <person name="Goodwin L."/>
            <person name="Pitluck S."/>
            <person name="Davenport K."/>
            <person name="Detter J.C."/>
            <person name="Han C."/>
            <person name="Tapia R."/>
            <person name="Land M."/>
            <person name="Hauser L."/>
            <person name="Kyrpides N."/>
            <person name="Ivanova N."/>
            <person name="Ovchinnikova G."/>
            <person name="Pagani I."/>
            <person name="Brumm P."/>
            <person name="Mead D."/>
            <person name="Woyke T."/>
        </authorList>
    </citation>
    <scope>NUCLEOTIDE SEQUENCE [LARGE SCALE GENOMIC DNA]</scope>
    <source>
        <strain evidence="9">ATCC 33331 / IAF-45CD</strain>
    </source>
</reference>
<dbReference type="Pfam" id="PF13385">
    <property type="entry name" value="Laminin_G_3"/>
    <property type="match status" value="3"/>
</dbReference>
<dbReference type="Gene3D" id="2.60.40.10">
    <property type="entry name" value="Immunoglobulins"/>
    <property type="match status" value="1"/>
</dbReference>
<feature type="compositionally biased region" description="Polar residues" evidence="4">
    <location>
        <begin position="3310"/>
        <end position="3321"/>
    </location>
</feature>
<feature type="signal peptide" evidence="5">
    <location>
        <begin position="1"/>
        <end position="24"/>
    </location>
</feature>
<dbReference type="GO" id="GO:0005975">
    <property type="term" value="P:carbohydrate metabolic process"/>
    <property type="evidence" value="ECO:0007669"/>
    <property type="project" value="UniProtKB-ARBA"/>
</dbReference>
<feature type="region of interest" description="Disordered" evidence="4">
    <location>
        <begin position="3258"/>
        <end position="3294"/>
    </location>
</feature>
<sequence>MRAVRPLVVAVAFAMAVLAGTEQAAVAFDKTDVVRVPVGEVPDQDWGSAAGRSHRASTGATDAVATGGRGNAVDAPGELPAEGAVSEPQLEREVTLPAPGQTVEVETPNPVTPAGFDPERSAEVKGERKERESTFLNEDGTYTTRFYNEQVNFPDGQGEWQKVDSSLVPADAPGSHTMSGNDEGLGWQTTTTEAPLDFAGDAADGPVVTMGLGDGLSVGYGLEDAQESEGRVDGSAITYPEVRDDADLEFVAGSGSFKETMVLRSKDAPSTWRFPLHVQGLTARIAEHGGVSFTDAEGVERAWMPAGWMEDSRHAENSAQGEISSGVTFGLTEEAGQQILVVTLDQEWLQAPERVFPVRVDPSLKSVDATSGTYVQSPYNQNFSSDTVLKTGTYDAGGHKAAAFLRFSGLETTLKNAWVVNTSLALYNTYSYSCTARPVTVHPITSNWTESTTTKYPGPSTGSALASKSFAHGWRPEGQTAYPCGGAKWESVKLGSAGRKLVDDWTHGRKKNYGLAVKASTSDSKGWKQFGSDDYPNGKPSLDVTWTPYGATYGLGDFTAPVTATTQGSMKVTVTNRGQATWPKGGDYRLRYNLYNASGTEITDSSKIAYTLMPSDISPGESVTLDAKIAPLTPATYTIEWTMTDLGVSRFTTAGVPGAAVKISAVNIPPVLTAEAPASGTPVDSLTPALWANGKDTDRYPSSALSYTFEVCEIEGSDSRKNCRKGTRSTKQQWTVPAGWLSWGKTYAWYAYVYDGSATSSQPHASVFTTSVPQPAVTSHLGGADGTSEIGARSGNYVTAATDAAMPTVGPELSVTRTYNSLDPRRTNAFGVGWSTRWDMRLVQETVGNTVMVTRADGSQVRFGRNPDGTLAGPSGSTTDLVADSTGWTMRQRGGTTARFDSSGLLTSVTDSAGRVQTLTYGGADNRTLSTVSDKLSGRSLHFTWTGGRISSVTTSPMGAGSPGLTWTYSYSDDRLTKVCPPSSSTQCTGYDYENGSLYHSMVLDAGPQSYWPLGEEEGSTASSSAPSRDGLNDALYRDVTLGATSALTGTTDTAASFDGRDSVVELPDAALETSDILTVELWFKTTQPGVLATLQDAEIGSKPTRYSPFLNVDADGKLRGQFYTVEYAGTKPIVSPKAVTDNAWHHAVLTSQGTAQTLYLDGAKVGSLTGTVSMREDQKAYLGAGWANEGWMGVAADTHRFSGTMDEVAVYGRPLDAATVKDHYTAREAAGRITKVTLPSGRSHASAVYDPATGRLTEHTDDNGGTWKVSAPDYSAGSVTYADEVRAFAPEGYWRLGERSGSKAVSAAGDGSEGSYGDGTTLGAAGVFADGDDTAATFDGSADSYVQLPNDLPTSPTTPTVELWFKTAKSGVLMGLQDVELGETPTSWRPVLNIDTAGKLRGEWYLAGNPGADPITSSQTVTDNKWHHAVLTGAVNTQSLYLDGQLVGSMAGTISDQGRPYAYLGAGYASSGWMGVAAGTYHFTGQMDEVALYERTMSAATVKKHYAARSALITGDSAHYRGEIVGDAPAAYWPLDENKGATTAVSRVTAAQGNGTYVNATAGTTGIFGTGDGQAVQLSGTGAVSVPGNLVAGTTDLTAELWFNTTKSGVLLGFQNAALGATPTSWRPALNIDEAGKLRGEWYLTGNPGAKPITSTQTVTDGKWHHAVLTGARTTQSLYLDGVLVGSLAGTISEQGLAYAYLGAGYASSGWMGVASGTYRFTGQIDEAAIYRKALSADQVADHFQSRERSGLSSLAATIGVTDPLGHTVRTSYDALKGMRPTQVTDAEDGVTTYTYDTGGFIHTVTDPNGHATVTGHDARGNAVTTTTCRDADSCWSAYTEYYLNPDDELDPRNDKPVTARDARSTGPDDDRYKTSLTYTALGLPSTTRLADARSATTAYTDGSEAAVGGGTTPAGLVAKETTPGGAVTTYRYFATGSTAAITSPSGLVTEFTYDGLGRKTAEKQISDAAPEGVTTSYGYDTMSRVVSESGVGVKNEITGVTHTAKITRSYDADGNLLTESAEDTSGGDAKRTTSYHYDSHGLNDTVTDAEDHVTSLTHDAMGRAATTTDPTGTRLTYAYTPRGQHAETVLKDWTGSPTGEVRDLVVTSNAYDPAGRLASSTDAMGATTTFSYFDDGLTATSTARQVKQADGTRRDVQLESNTYDGAGNLTRQVTGGGSVTMTHTVDATGRTTRSALDPDGLNRITDLAYDADDRLTEESRPVDGSGKRLTTTAEYDAAGNVTRQQITDGTSTHITTSTYDQRGLPTSTVAPRGNAEGADPDTYRTTYRYDALGRLVETKAPATSVENKGGTAATATPTTLGGYNTFGEATDSRDARGAVTRTTVDGLGQPTAVTLPDYTPPSGTKISAVSSTTYDALGRPATTTDPLGRTSRYTYDQFGSLVRQTDPVAGTVPTVLGLEKSGLLDSTSTDLDGAGVSEFTWTPTGLQLSATDPTGARTQATYDELGRQLTATTVEQYPTLQNLTTRYVWDDAGNQTASTTPAGRTTTATYNPAGETTTVTNPVYGVTRLSYDRLGRQTQMTDPTDRRSTTTYDALGNVTAAADYGTGQSVLRTAKAEYDADGNRTATVSSTQARTTYTYDALGHITKQVEPVTDAKSITTTFGYDAAGNRTRLTDGRDNTTTYTFTPWNLPESTIEPSTTAHPALTDRTWTTVYDKAGQDIAELLPGGVERRRTFDGLGRLVRETGTGAEAATTDRTLTYDLAGRITAAGTGNDLARNTYTYNDRGQLLTADGPGGKVGYGYDADGNMTERVGVESESYYGYDDGGRIDWVWDSLSDSDIWYDFDTAGRPLLEEYAVKPAGSTEYEATARRDYTYDSLGRLASDKVANLDKTTQKAGTTYGYDLDDRLTEKTTSGTAGAGKNTYGYDKAGRMTSWTSGTTTTAYGWDDAGNRIKAGAATASYDARNRLTDDGTTTYGYTARGTLAAATKGAGASRALTFDAFERKVSDGSATFTYDSFDRVAQQGNATFSYDGGSNNLLSDGTSVYSRTPDGALLASQAGNAAPQWSITDQHTDLVAGLSADGTQVISSTAYDPFGQETATNGTTPALGYQSGWTDPTSGDVNMAARWYQPGTGGFTSRDTWQLDPSQSAQRANRYSYGFGSPQNGTDPTGHFFPLVALGGLAVWEALGWGTAGVIAVGGGAVAADRYVRSRSDTMSNSYVQTNVLSNSYARSTAAAIRAQASRFSSSHSTGSSAGGGSGAGYTPYYPRWNTAPTYPNLGSAAAQSVRAAVRPPRPVIDQNVNNGPNPKPAPNRPAPKPDWDPKNGGWTPGDGWKMIVGALNMLNLAGNDQYTPDQAPTTHPAPGVDPGSGNGPDSEEEEEDCTSHLAKTNAQRGMSGPVCFRAPSGATKAQIDELKDHIAAINAVRQHWSPKGRVSPGTELMGSRPNSKPITLAQVAEEYKERHIREVRGTPYQYNGNVAGHLPDTTWSGKWSPYCWHQQDGRVNSLVGSYARKYNQGYQPTGFYYAGVSKDPSTYTTEHVTGSVKRGKYGICQISRP</sequence>
<proteinExistence type="predicted"/>
<dbReference type="InterPro" id="IPR045351">
    <property type="entry name" value="DUF6531"/>
</dbReference>
<dbReference type="SMART" id="SM00560">
    <property type="entry name" value="LamGL"/>
    <property type="match status" value="2"/>
</dbReference>
<feature type="domain" description="LamG-like jellyroll fold" evidence="7">
    <location>
        <begin position="1596"/>
        <end position="1739"/>
    </location>
</feature>
<evidence type="ECO:0000313" key="8">
    <source>
        <dbReference type="EMBL" id="ADW02714.1"/>
    </source>
</evidence>
<organism evidence="8 9">
    <name type="scientific">Streptomyces pratensis (strain ATCC 33331 / IAF-45CD)</name>
    <dbReference type="NCBI Taxonomy" id="591167"/>
    <lineage>
        <taxon>Bacteria</taxon>
        <taxon>Bacillati</taxon>
        <taxon>Actinomycetota</taxon>
        <taxon>Actinomycetes</taxon>
        <taxon>Kitasatosporales</taxon>
        <taxon>Streptomycetaceae</taxon>
        <taxon>Streptomyces</taxon>
    </lineage>
</organism>
<accession>A0A8D4BAB8</accession>
<feature type="compositionally biased region" description="Basic and acidic residues" evidence="4">
    <location>
        <begin position="1852"/>
        <end position="1873"/>
    </location>
</feature>
<dbReference type="PANTHER" id="PTHR32305">
    <property type="match status" value="1"/>
</dbReference>
<dbReference type="InterPro" id="IPR006558">
    <property type="entry name" value="LamG-like"/>
</dbReference>
<feature type="chain" id="PRO_5033998143" evidence="5">
    <location>
        <begin position="25"/>
        <end position="3521"/>
    </location>
</feature>
<feature type="region of interest" description="Disordered" evidence="4">
    <location>
        <begin position="2236"/>
        <end position="2284"/>
    </location>
</feature>
<feature type="compositionally biased region" description="Pro residues" evidence="4">
    <location>
        <begin position="3269"/>
        <end position="3278"/>
    </location>
</feature>
<dbReference type="SUPFAM" id="SSF49899">
    <property type="entry name" value="Concanavalin A-like lectins/glucanases"/>
    <property type="match status" value="3"/>
</dbReference>
<evidence type="ECO:0000256" key="3">
    <source>
        <dbReference type="ARBA" id="ARBA00023157"/>
    </source>
</evidence>
<name>A0A8D4BAB8_STRFA</name>
<dbReference type="InterPro" id="IPR022385">
    <property type="entry name" value="Rhs_assc_core"/>
</dbReference>
<feature type="domain" description="Laminin G" evidence="6">
    <location>
        <begin position="1358"/>
        <end position="1496"/>
    </location>
</feature>
<feature type="domain" description="LamG-like jellyroll fold" evidence="7">
    <location>
        <begin position="1361"/>
        <end position="1501"/>
    </location>
</feature>
<keyword evidence="1 5" id="KW-0732">Signal</keyword>
<dbReference type="InterPro" id="IPR056823">
    <property type="entry name" value="TEN-like_YD-shell"/>
</dbReference>
<dbReference type="InterPro" id="IPR013320">
    <property type="entry name" value="ConA-like_dom_sf"/>
</dbReference>
<feature type="region of interest" description="Disordered" evidence="4">
    <location>
        <begin position="45"/>
        <end position="133"/>
    </location>
</feature>
<dbReference type="Pfam" id="PF20148">
    <property type="entry name" value="DUF6531"/>
    <property type="match status" value="1"/>
</dbReference>
<gene>
    <name evidence="8" type="ordered locus">Sfla_1267</name>
</gene>
<dbReference type="NCBIfam" id="TIGR03696">
    <property type="entry name" value="Rhs_assc_core"/>
    <property type="match status" value="1"/>
</dbReference>
<dbReference type="EMBL" id="CP002475">
    <property type="protein sequence ID" value="ADW02714.1"/>
    <property type="molecule type" value="Genomic_DNA"/>
</dbReference>
<evidence type="ECO:0000256" key="2">
    <source>
        <dbReference type="ARBA" id="ARBA00022737"/>
    </source>
</evidence>
<dbReference type="PANTHER" id="PTHR32305:SF15">
    <property type="entry name" value="PROTEIN RHSA-RELATED"/>
    <property type="match status" value="1"/>
</dbReference>
<feature type="domain" description="Laminin G" evidence="6">
    <location>
        <begin position="1596"/>
        <end position="1734"/>
    </location>
</feature>
<protein>
    <submittedName>
        <fullName evidence="8">YD repeat protein</fullName>
    </submittedName>
</protein>
<evidence type="ECO:0000256" key="5">
    <source>
        <dbReference type="SAM" id="SignalP"/>
    </source>
</evidence>
<dbReference type="Pfam" id="PF05593">
    <property type="entry name" value="RHS_repeat"/>
    <property type="match status" value="2"/>
</dbReference>